<evidence type="ECO:0000259" key="2">
    <source>
        <dbReference type="Pfam" id="PF24157"/>
    </source>
</evidence>
<evidence type="ECO:0000256" key="1">
    <source>
        <dbReference type="SAM" id="Phobius"/>
    </source>
</evidence>
<keyword evidence="4" id="KW-1185">Reference proteome</keyword>
<gene>
    <name evidence="3" type="ORF">FIL88_02785</name>
</gene>
<sequence length="696" mass="75041">MNATSLHFAPGLPWSVIAMLAALAGVSLVWAIWRGLPGWPLRAFAALVLLAALTGPSLQQEERDPLTDLLLVLEDDSASQSLSDRPAQNAAARDGLMAQISARAGVEPVLRTLSDLVPRTEDTDDSTRLMAALKQALAELPANRLAGVLLITDGVVHDLDGAPGVPVPMHAMISGRATDWDRRISVVDAPAFAILGEEIELRLKVETLGRAPAAQAPTRLSMSHDEVVLPDIPVIDGQDIVVPLTLQHAGRNLIHVTLPEGEGELTGRNNEAVIELNGVRDRLQVLLISGTPHPGTRTWRNLLKSDSAVDLVHFTILRPPEKRDGVPVNELSLIAFPTDELFINKIDEFDLIIFDRYQLRGILPSFYLASVRDYVHRGGAVLVAAGPSLAGVDSIARTGLADILPARPTGRLYEEPFLPEVTEDGQRHPITRDLRQFAPEGGWGPWMRQIGVTPQQGHVIMSAQDEEPLLIVDRSGEGRVALLASDHAWLWARGHQGGGPQLELLRRLAHWLMREPELEEEALSALATETGVTVRRTTMQTDLPDVTLIDPSGGSQSVTLKQAVPGVFEATVPTDVTGLFHVTQDDLSTVVVRGAATSVEFSNPLAQTDDIGPILAASNGVARRMEDGLPSLRAVRAGQPSAGRGWLGYVPRDAYVTTAIRLRALAPPALFLILAAIALVLAWLWEGRGGAAHRSD</sequence>
<dbReference type="InterPro" id="IPR055831">
    <property type="entry name" value="DUF7408"/>
</dbReference>
<name>A0A545SU85_9RHOB</name>
<keyword evidence="1" id="KW-0472">Membrane</keyword>
<dbReference type="Gene3D" id="3.40.50.880">
    <property type="match status" value="1"/>
</dbReference>
<reference evidence="3 4" key="1">
    <citation type="submission" date="2019-06" db="EMBL/GenBank/DDBJ databases">
        <title>A novel species of marine bacteria.</title>
        <authorList>
            <person name="Wang Y."/>
        </authorList>
    </citation>
    <scope>NUCLEOTIDE SEQUENCE [LARGE SCALE GENOMIC DNA]</scope>
    <source>
        <strain evidence="3 4">MA1-10</strain>
    </source>
</reference>
<comment type="caution">
    <text evidence="3">The sequence shown here is derived from an EMBL/GenBank/DDBJ whole genome shotgun (WGS) entry which is preliminary data.</text>
</comment>
<dbReference type="OrthoDB" id="9769144at2"/>
<organism evidence="3 4">
    <name type="scientific">Aliiroseovarius halocynthiae</name>
    <dbReference type="NCBI Taxonomy" id="985055"/>
    <lineage>
        <taxon>Bacteria</taxon>
        <taxon>Pseudomonadati</taxon>
        <taxon>Pseudomonadota</taxon>
        <taxon>Alphaproteobacteria</taxon>
        <taxon>Rhodobacterales</taxon>
        <taxon>Paracoccaceae</taxon>
        <taxon>Aliiroseovarius</taxon>
    </lineage>
</organism>
<keyword evidence="1" id="KW-0812">Transmembrane</keyword>
<dbReference type="Proteomes" id="UP000315816">
    <property type="component" value="Unassembled WGS sequence"/>
</dbReference>
<dbReference type="PANTHER" id="PTHR37947:SF1">
    <property type="entry name" value="BLL2462 PROTEIN"/>
    <property type="match status" value="1"/>
</dbReference>
<proteinExistence type="predicted"/>
<dbReference type="InterPro" id="IPR029062">
    <property type="entry name" value="Class_I_gatase-like"/>
</dbReference>
<dbReference type="Pfam" id="PF24157">
    <property type="entry name" value="DUF7408"/>
    <property type="match status" value="1"/>
</dbReference>
<feature type="transmembrane region" description="Helical" evidence="1">
    <location>
        <begin position="665"/>
        <end position="685"/>
    </location>
</feature>
<dbReference type="PANTHER" id="PTHR37947">
    <property type="entry name" value="BLL2462 PROTEIN"/>
    <property type="match status" value="1"/>
</dbReference>
<evidence type="ECO:0000313" key="3">
    <source>
        <dbReference type="EMBL" id="TQV68529.1"/>
    </source>
</evidence>
<evidence type="ECO:0000313" key="4">
    <source>
        <dbReference type="Proteomes" id="UP000315816"/>
    </source>
</evidence>
<dbReference type="SUPFAM" id="SSF52317">
    <property type="entry name" value="Class I glutamine amidotransferase-like"/>
    <property type="match status" value="1"/>
</dbReference>
<feature type="domain" description="DUF7408" evidence="2">
    <location>
        <begin position="345"/>
        <end position="481"/>
    </location>
</feature>
<protein>
    <recommendedName>
        <fullName evidence="2">DUF7408 domain-containing protein</fullName>
    </recommendedName>
</protein>
<dbReference type="EMBL" id="VICH01000004">
    <property type="protein sequence ID" value="TQV68529.1"/>
    <property type="molecule type" value="Genomic_DNA"/>
</dbReference>
<feature type="transmembrane region" description="Helical" evidence="1">
    <location>
        <begin position="12"/>
        <end position="32"/>
    </location>
</feature>
<accession>A0A545SU85</accession>
<keyword evidence="1" id="KW-1133">Transmembrane helix</keyword>
<dbReference type="RefSeq" id="WP_142852281.1">
    <property type="nucleotide sequence ID" value="NZ_FXWW01000001.1"/>
</dbReference>
<dbReference type="AlphaFoldDB" id="A0A545SU85"/>